<keyword evidence="4" id="KW-0328">Glycosyltransferase</keyword>
<evidence type="ECO:0000313" key="4">
    <source>
        <dbReference type="EMBL" id="EQD28907.1"/>
    </source>
</evidence>
<dbReference type="SUPFAM" id="SSF56235">
    <property type="entry name" value="N-terminal nucleophile aminohydrolases (Ntn hydrolases)"/>
    <property type="match status" value="1"/>
</dbReference>
<gene>
    <name evidence="4" type="ORF">B1B_18835</name>
</gene>
<feature type="domain" description="Glutamine amidotransferase type-2" evidence="3">
    <location>
        <begin position="11"/>
        <end position="94"/>
    </location>
</feature>
<accession>T0YAR5</accession>
<proteinExistence type="predicted"/>
<dbReference type="InterPro" id="IPR029055">
    <property type="entry name" value="Ntn_hydrolases_N"/>
</dbReference>
<evidence type="ECO:0000259" key="3">
    <source>
        <dbReference type="PROSITE" id="PS51278"/>
    </source>
</evidence>
<reference evidence="4" key="2">
    <citation type="journal article" date="2014" name="ISME J.">
        <title>Microbial stratification in low pH oxic and suboxic macroscopic growths along an acid mine drainage.</title>
        <authorList>
            <person name="Mendez-Garcia C."/>
            <person name="Mesa V."/>
            <person name="Sprenger R.R."/>
            <person name="Richter M."/>
            <person name="Diez M.S."/>
            <person name="Solano J."/>
            <person name="Bargiela R."/>
            <person name="Golyshina O.V."/>
            <person name="Manteca A."/>
            <person name="Ramos J.L."/>
            <person name="Gallego J.R."/>
            <person name="Llorente I."/>
            <person name="Martins Dos Santos V.A."/>
            <person name="Jensen O.N."/>
            <person name="Pelaez A.I."/>
            <person name="Sanchez J."/>
            <person name="Ferrer M."/>
        </authorList>
    </citation>
    <scope>NUCLEOTIDE SEQUENCE</scope>
</reference>
<dbReference type="PROSITE" id="PS51278">
    <property type="entry name" value="GATASE_TYPE_2"/>
    <property type="match status" value="1"/>
</dbReference>
<sequence length="94" mass="9932">MPGDYEKKEKCGVFGVAGPPDAVERCYYGLYALQHRGQESAGIATSDGQFITAHTGLGLVADVFNKGVLRDLNGIAAIGHVRYSTAGSNRKCNA</sequence>
<feature type="non-terminal residue" evidence="4">
    <location>
        <position position="94"/>
    </location>
</feature>
<dbReference type="AlphaFoldDB" id="T0YAR5"/>
<evidence type="ECO:0000256" key="1">
    <source>
        <dbReference type="ARBA" id="ARBA00022679"/>
    </source>
</evidence>
<dbReference type="PANTHER" id="PTHR11907">
    <property type="entry name" value="AMIDOPHOSPHORIBOSYLTRANSFERASE"/>
    <property type="match status" value="1"/>
</dbReference>
<keyword evidence="2" id="KW-0315">Glutamine amidotransferase</keyword>
<comment type="caution">
    <text evidence="4">The sequence shown here is derived from an EMBL/GenBank/DDBJ whole genome shotgun (WGS) entry which is preliminary data.</text>
</comment>
<dbReference type="EMBL" id="AUZY01012635">
    <property type="protein sequence ID" value="EQD28907.1"/>
    <property type="molecule type" value="Genomic_DNA"/>
</dbReference>
<name>T0YAR5_9ZZZZ</name>
<reference evidence="4" key="1">
    <citation type="submission" date="2013-08" db="EMBL/GenBank/DDBJ databases">
        <authorList>
            <person name="Mendez C."/>
            <person name="Richter M."/>
            <person name="Ferrer M."/>
            <person name="Sanchez J."/>
        </authorList>
    </citation>
    <scope>NUCLEOTIDE SEQUENCE</scope>
</reference>
<protein>
    <submittedName>
        <fullName evidence="4">Amidophosphoribosyltransferase</fullName>
    </submittedName>
</protein>
<dbReference type="Gene3D" id="3.60.20.10">
    <property type="entry name" value="Glutamine Phosphoribosylpyrophosphate, subunit 1, domain 1"/>
    <property type="match status" value="1"/>
</dbReference>
<evidence type="ECO:0000256" key="2">
    <source>
        <dbReference type="ARBA" id="ARBA00022962"/>
    </source>
</evidence>
<organism evidence="4">
    <name type="scientific">mine drainage metagenome</name>
    <dbReference type="NCBI Taxonomy" id="410659"/>
    <lineage>
        <taxon>unclassified sequences</taxon>
        <taxon>metagenomes</taxon>
        <taxon>ecological metagenomes</taxon>
    </lineage>
</organism>
<dbReference type="GO" id="GO:0016757">
    <property type="term" value="F:glycosyltransferase activity"/>
    <property type="evidence" value="ECO:0007669"/>
    <property type="project" value="UniProtKB-KW"/>
</dbReference>
<keyword evidence="1 4" id="KW-0808">Transferase</keyword>
<dbReference type="InterPro" id="IPR017932">
    <property type="entry name" value="GATase_2_dom"/>
</dbReference>